<keyword evidence="5" id="KW-1185">Reference proteome</keyword>
<evidence type="ECO:0000313" key="5">
    <source>
        <dbReference type="Proteomes" id="UP000316798"/>
    </source>
</evidence>
<feature type="domain" description="DUF4124" evidence="3">
    <location>
        <begin position="16"/>
        <end position="52"/>
    </location>
</feature>
<dbReference type="RefSeq" id="WP_142821196.1">
    <property type="nucleotide sequence ID" value="NZ_CP035503.1"/>
</dbReference>
<dbReference type="Proteomes" id="UP000316798">
    <property type="component" value="Chromosome"/>
</dbReference>
<evidence type="ECO:0000259" key="3">
    <source>
        <dbReference type="Pfam" id="PF13511"/>
    </source>
</evidence>
<evidence type="ECO:0000256" key="2">
    <source>
        <dbReference type="SAM" id="SignalP"/>
    </source>
</evidence>
<dbReference type="KEGG" id="rhf:EUB48_10260"/>
<keyword evidence="2" id="KW-0732">Signal</keyword>
<accession>A0A515DH62</accession>
<dbReference type="OrthoDB" id="9181422at2"/>
<feature type="region of interest" description="Disordered" evidence="1">
    <location>
        <begin position="32"/>
        <end position="113"/>
    </location>
</feature>
<evidence type="ECO:0000256" key="1">
    <source>
        <dbReference type="SAM" id="MobiDB-lite"/>
    </source>
</evidence>
<feature type="signal peptide" evidence="2">
    <location>
        <begin position="1"/>
        <end position="21"/>
    </location>
</feature>
<feature type="chain" id="PRO_5022050783" evidence="2">
    <location>
        <begin position="22"/>
        <end position="172"/>
    </location>
</feature>
<feature type="compositionally biased region" description="Basic and acidic residues" evidence="1">
    <location>
        <begin position="87"/>
        <end position="113"/>
    </location>
</feature>
<evidence type="ECO:0000313" key="4">
    <source>
        <dbReference type="EMBL" id="QDL39745.1"/>
    </source>
</evidence>
<proteinExistence type="predicted"/>
<dbReference type="Pfam" id="PF13511">
    <property type="entry name" value="DUF4124"/>
    <property type="match status" value="1"/>
</dbReference>
<name>A0A515DH62_9BURK</name>
<dbReference type="InterPro" id="IPR025392">
    <property type="entry name" value="DUF4124"/>
</dbReference>
<organism evidence="4 5">
    <name type="scientific">Rhodoferax sediminis</name>
    <dbReference type="NCBI Taxonomy" id="2509614"/>
    <lineage>
        <taxon>Bacteria</taxon>
        <taxon>Pseudomonadati</taxon>
        <taxon>Pseudomonadota</taxon>
        <taxon>Betaproteobacteria</taxon>
        <taxon>Burkholderiales</taxon>
        <taxon>Comamonadaceae</taxon>
        <taxon>Rhodoferax</taxon>
    </lineage>
</organism>
<dbReference type="AlphaFoldDB" id="A0A515DH62"/>
<reference evidence="4 5" key="1">
    <citation type="submission" date="2019-01" db="EMBL/GenBank/DDBJ databases">
        <title>Genomic insights into a novel species Rhodoferax sp.</title>
        <authorList>
            <person name="Jin L."/>
        </authorList>
    </citation>
    <scope>NUCLEOTIDE SEQUENCE [LARGE SCALE GENOMIC DNA]</scope>
    <source>
        <strain evidence="4 5">CHu59-6-5</strain>
    </source>
</reference>
<sequence>MNLSRVFLFGVACLMSISAMAQWQWIDKDGRKVFSDRPPPTDTPEKNILKQPVGRSQAAKLPTAAIAPTIDAGTAAPQTAGIAPKLSGKDKELEEKKKQAEDAQAAKKKAEEQKIAQAKADNCARARQSKATLDSGVRIARTNDKGEREIMDDTARAAETQRVQSIINSDCN</sequence>
<protein>
    <submittedName>
        <fullName evidence="4">DUF4124 domain-containing protein</fullName>
    </submittedName>
</protein>
<gene>
    <name evidence="4" type="ORF">EUB48_10260</name>
</gene>
<dbReference type="EMBL" id="CP035503">
    <property type="protein sequence ID" value="QDL39745.1"/>
    <property type="molecule type" value="Genomic_DNA"/>
</dbReference>